<dbReference type="SUPFAM" id="SSF53448">
    <property type="entry name" value="Nucleotide-diphospho-sugar transferases"/>
    <property type="match status" value="1"/>
</dbReference>
<dbReference type="Ensembl" id="ENSPMGT00000002680.1">
    <property type="protein sequence ID" value="ENSPMGP00000002533.1"/>
    <property type="gene ID" value="ENSPMGG00000002211.1"/>
</dbReference>
<proteinExistence type="predicted"/>
<dbReference type="InterPro" id="IPR029044">
    <property type="entry name" value="Nucleotide-diphossugar_trans"/>
</dbReference>
<dbReference type="STRING" id="409849.ENSPMGP00000002533"/>
<dbReference type="GO" id="GO:0008376">
    <property type="term" value="F:acetylgalactosaminyltransferase activity"/>
    <property type="evidence" value="ECO:0007669"/>
    <property type="project" value="TreeGrafter"/>
</dbReference>
<reference evidence="3" key="1">
    <citation type="submission" date="2025-08" db="UniProtKB">
        <authorList>
            <consortium name="Ensembl"/>
        </authorList>
    </citation>
    <scope>IDENTIFICATION</scope>
</reference>
<evidence type="ECO:0000313" key="3">
    <source>
        <dbReference type="Ensembl" id="ENSPMGP00000002533.1"/>
    </source>
</evidence>
<dbReference type="Pfam" id="PF00535">
    <property type="entry name" value="Glycos_transf_2"/>
    <property type="match status" value="1"/>
</dbReference>
<keyword evidence="4" id="KW-1185">Reference proteome</keyword>
<protein>
    <recommendedName>
        <fullName evidence="2">Glycosyltransferase 2-like domain-containing protein</fullName>
    </recommendedName>
</protein>
<dbReference type="GO" id="GO:0019276">
    <property type="term" value="P:UDP-N-acetylgalactosamine metabolic process"/>
    <property type="evidence" value="ECO:0007669"/>
    <property type="project" value="TreeGrafter"/>
</dbReference>
<sequence length="405" mass="45488">SRLAPVPVSPRPCTCQPGSVQLKDRIPEDQFDKVYQRRKEEFEKTSSELSKLLLAPPNSPLQYPIQGFTVPPLRRCPIPGTHLTAPQVSTSPDQVHGDSLIYIILNTGDGKAELTVESSSLKLLNAVLASVSYQSSFYHVHTADLGRSPNHSPLTLVHLYDSQVSITIKTFLRYDNLKELLSSIRRFYPNITVIIADDSIEPEKITGENIHQYIMPPAQGWFAGRNLAVSQVTTKYFLWADDDFIFSQSTKIEKMVEVMEAVPELDVVGGSVQGNTFHFSLEYDKGDETEGGCLYRKSHGRFHAIPGYPQCYLTSGVVNFFLARTDCIQKSRFDPLLKRVAHSEFFMDGLGSLMVASCSHVSIGHQPKKNSNQYNKFRKPTGGSEQAFKYQLHFFKNNLKCIKFG</sequence>
<dbReference type="Proteomes" id="UP000261520">
    <property type="component" value="Unplaced"/>
</dbReference>
<evidence type="ECO:0000259" key="2">
    <source>
        <dbReference type="Pfam" id="PF00535"/>
    </source>
</evidence>
<dbReference type="AlphaFoldDB" id="A0A3B3ZD84"/>
<name>A0A3B3ZD84_9GOBI</name>
<reference evidence="3" key="2">
    <citation type="submission" date="2025-09" db="UniProtKB">
        <authorList>
            <consortium name="Ensembl"/>
        </authorList>
    </citation>
    <scope>IDENTIFICATION</scope>
</reference>
<organism evidence="3 4">
    <name type="scientific">Periophthalmus magnuspinnatus</name>
    <dbReference type="NCBI Taxonomy" id="409849"/>
    <lineage>
        <taxon>Eukaryota</taxon>
        <taxon>Metazoa</taxon>
        <taxon>Chordata</taxon>
        <taxon>Craniata</taxon>
        <taxon>Vertebrata</taxon>
        <taxon>Euteleostomi</taxon>
        <taxon>Actinopterygii</taxon>
        <taxon>Neopterygii</taxon>
        <taxon>Teleostei</taxon>
        <taxon>Neoteleostei</taxon>
        <taxon>Acanthomorphata</taxon>
        <taxon>Gobiaria</taxon>
        <taxon>Gobiiformes</taxon>
        <taxon>Gobioidei</taxon>
        <taxon>Gobiidae</taxon>
        <taxon>Oxudercinae</taxon>
        <taxon>Periophthalmus</taxon>
    </lineage>
</organism>
<dbReference type="GO" id="GO:0006047">
    <property type="term" value="P:UDP-N-acetylglucosamine metabolic process"/>
    <property type="evidence" value="ECO:0007669"/>
    <property type="project" value="TreeGrafter"/>
</dbReference>
<evidence type="ECO:0000256" key="1">
    <source>
        <dbReference type="SAM" id="MobiDB-lite"/>
    </source>
</evidence>
<evidence type="ECO:0000313" key="4">
    <source>
        <dbReference type="Proteomes" id="UP000261520"/>
    </source>
</evidence>
<feature type="domain" description="Glycosyltransferase 2-like" evidence="2">
    <location>
        <begin position="165"/>
        <end position="274"/>
    </location>
</feature>
<dbReference type="CDD" id="cd00761">
    <property type="entry name" value="Glyco_tranf_GTA_type"/>
    <property type="match status" value="1"/>
</dbReference>
<feature type="region of interest" description="Disordered" evidence="1">
    <location>
        <begin position="1"/>
        <end position="20"/>
    </location>
</feature>
<dbReference type="PANTHER" id="PTHR15046">
    <property type="entry name" value="GLYCO_TRANS_2-LIKE DOMAIN-CONTAINING PROTEIN"/>
    <property type="match status" value="1"/>
</dbReference>
<dbReference type="Gene3D" id="3.90.550.10">
    <property type="entry name" value="Spore Coat Polysaccharide Biosynthesis Protein SpsA, Chain A"/>
    <property type="match status" value="1"/>
</dbReference>
<accession>A0A3B3ZD84</accession>
<dbReference type="InterPro" id="IPR001173">
    <property type="entry name" value="Glyco_trans_2-like"/>
</dbReference>
<dbReference type="PANTHER" id="PTHR15046:SF2">
    <property type="entry name" value="BETA-1,4 N-ACETYLGALACTOSAMINYLTRANSFERASE 2"/>
    <property type="match status" value="1"/>
</dbReference>